<feature type="compositionally biased region" description="Polar residues" evidence="1">
    <location>
        <begin position="343"/>
        <end position="367"/>
    </location>
</feature>
<organism evidence="2 3">
    <name type="scientific">Vermiconidia calcicola</name>
    <dbReference type="NCBI Taxonomy" id="1690605"/>
    <lineage>
        <taxon>Eukaryota</taxon>
        <taxon>Fungi</taxon>
        <taxon>Dikarya</taxon>
        <taxon>Ascomycota</taxon>
        <taxon>Pezizomycotina</taxon>
        <taxon>Dothideomycetes</taxon>
        <taxon>Dothideomycetidae</taxon>
        <taxon>Mycosphaerellales</taxon>
        <taxon>Extremaceae</taxon>
        <taxon>Vermiconidia</taxon>
    </lineage>
</organism>
<proteinExistence type="predicted"/>
<keyword evidence="3" id="KW-1185">Reference proteome</keyword>
<feature type="region of interest" description="Disordered" evidence="1">
    <location>
        <begin position="205"/>
        <end position="380"/>
    </location>
</feature>
<evidence type="ECO:0000313" key="2">
    <source>
        <dbReference type="EMBL" id="KAK5539920.1"/>
    </source>
</evidence>
<name>A0AAV9QET6_9PEZI</name>
<sequence length="380" mass="41337">MSALPTEEEIFTNSTSKPTERVEVPVSACELLVIELYAETLLSRAHFLFFLTALADTPPQKRDILYQDGIAALEEAEALCMSGRYSVSSDLEAKYWFVKGFLAQSGGDDRNATEYYVNATEINGSYEAFEGARKLLHRRGDDLEMDDMWDQADSDSGSLDGLGAVPRDLASKPPHSPPSPLVDAEQARPDSVLFTYLYGRVKEPAEAKGSTTGNVSSPSSPLNAIQSRSSSTDDVSNFVKELISAPPRKRPSADRHQTPTPVHHSSESKGPRLEKEKEQAAKESKERNEILRARLETKPTPTDPSSHEEALLSDTPSMTNLVASVREPVPQVIPSPSKPKLNIQATRRLSASNKSAQASPTTPSPLRNASFPGESAEGAD</sequence>
<comment type="caution">
    <text evidence="2">The sequence shown here is derived from an EMBL/GenBank/DDBJ whole genome shotgun (WGS) entry which is preliminary data.</text>
</comment>
<feature type="compositionally biased region" description="Basic and acidic residues" evidence="1">
    <location>
        <begin position="264"/>
        <end position="297"/>
    </location>
</feature>
<feature type="compositionally biased region" description="Polar residues" evidence="1">
    <location>
        <begin position="209"/>
        <end position="235"/>
    </location>
</feature>
<protein>
    <submittedName>
        <fullName evidence="2">Uncharacterized protein</fullName>
    </submittedName>
</protein>
<evidence type="ECO:0000313" key="3">
    <source>
        <dbReference type="Proteomes" id="UP001345827"/>
    </source>
</evidence>
<dbReference type="Proteomes" id="UP001345827">
    <property type="component" value="Unassembled WGS sequence"/>
</dbReference>
<dbReference type="AlphaFoldDB" id="A0AAV9QET6"/>
<evidence type="ECO:0000256" key="1">
    <source>
        <dbReference type="SAM" id="MobiDB-lite"/>
    </source>
</evidence>
<accession>A0AAV9QET6</accession>
<feature type="region of interest" description="Disordered" evidence="1">
    <location>
        <begin position="147"/>
        <end position="186"/>
    </location>
</feature>
<gene>
    <name evidence="2" type="ORF">LTR25_003625</name>
</gene>
<reference evidence="2 3" key="1">
    <citation type="submission" date="2023-06" db="EMBL/GenBank/DDBJ databases">
        <title>Black Yeasts Isolated from many extreme environments.</title>
        <authorList>
            <person name="Coleine C."/>
            <person name="Stajich J.E."/>
            <person name="Selbmann L."/>
        </authorList>
    </citation>
    <scope>NUCLEOTIDE SEQUENCE [LARGE SCALE GENOMIC DNA]</scope>
    <source>
        <strain evidence="2 3">CCFEE 5887</strain>
    </source>
</reference>
<dbReference type="EMBL" id="JAXLQG010000005">
    <property type="protein sequence ID" value="KAK5539920.1"/>
    <property type="molecule type" value="Genomic_DNA"/>
</dbReference>